<name>A0ABQ5TYH6_9PROT</name>
<keyword evidence="1" id="KW-0732">Signal</keyword>
<comment type="caution">
    <text evidence="2">The sequence shown here is derived from an EMBL/GenBank/DDBJ whole genome shotgun (WGS) entry which is preliminary data.</text>
</comment>
<feature type="signal peptide" evidence="1">
    <location>
        <begin position="1"/>
        <end position="16"/>
    </location>
</feature>
<dbReference type="Proteomes" id="UP001161409">
    <property type="component" value="Unassembled WGS sequence"/>
</dbReference>
<organism evidence="2 3">
    <name type="scientific">Sneathiella chinensis</name>
    <dbReference type="NCBI Taxonomy" id="349750"/>
    <lineage>
        <taxon>Bacteria</taxon>
        <taxon>Pseudomonadati</taxon>
        <taxon>Pseudomonadota</taxon>
        <taxon>Alphaproteobacteria</taxon>
        <taxon>Sneathiellales</taxon>
        <taxon>Sneathiellaceae</taxon>
        <taxon>Sneathiella</taxon>
    </lineage>
</organism>
<feature type="chain" id="PRO_5047207992" description="Lipoprotein" evidence="1">
    <location>
        <begin position="17"/>
        <end position="189"/>
    </location>
</feature>
<proteinExistence type="predicted"/>
<reference evidence="2" key="1">
    <citation type="journal article" date="2014" name="Int. J. Syst. Evol. Microbiol.">
        <title>Complete genome of a new Firmicutes species belonging to the dominant human colonic microbiota ('Ruminococcus bicirculans') reveals two chromosomes and a selective capacity to utilize plant glucans.</title>
        <authorList>
            <consortium name="NISC Comparative Sequencing Program"/>
            <person name="Wegmann U."/>
            <person name="Louis P."/>
            <person name="Goesmann A."/>
            <person name="Henrissat B."/>
            <person name="Duncan S.H."/>
            <person name="Flint H.J."/>
        </authorList>
    </citation>
    <scope>NUCLEOTIDE SEQUENCE</scope>
    <source>
        <strain evidence="2">NBRC 103408</strain>
    </source>
</reference>
<gene>
    <name evidence="2" type="ORF">GCM10007924_00810</name>
</gene>
<keyword evidence="3" id="KW-1185">Reference proteome</keyword>
<evidence type="ECO:0008006" key="4">
    <source>
        <dbReference type="Google" id="ProtNLM"/>
    </source>
</evidence>
<reference evidence="2" key="2">
    <citation type="submission" date="2023-01" db="EMBL/GenBank/DDBJ databases">
        <title>Draft genome sequence of Sneathiella chinensis strain NBRC 103408.</title>
        <authorList>
            <person name="Sun Q."/>
            <person name="Mori K."/>
        </authorList>
    </citation>
    <scope>NUCLEOTIDE SEQUENCE</scope>
    <source>
        <strain evidence="2">NBRC 103408</strain>
    </source>
</reference>
<evidence type="ECO:0000313" key="2">
    <source>
        <dbReference type="EMBL" id="GLQ04860.1"/>
    </source>
</evidence>
<dbReference type="RefSeq" id="WP_169558904.1">
    <property type="nucleotide sequence ID" value="NZ_BSNF01000001.1"/>
</dbReference>
<protein>
    <recommendedName>
        <fullName evidence="4">Lipoprotein</fullName>
    </recommendedName>
</protein>
<dbReference type="EMBL" id="BSNF01000001">
    <property type="protein sequence ID" value="GLQ04860.1"/>
    <property type="molecule type" value="Genomic_DNA"/>
</dbReference>
<sequence length="189" mass="21116">MSVVCIVLLSSRLFRAALFPGLAVVLLTACKTPESEKISLATDESAASLVAPDHMASALSAATGYSLGARSHDKRQSQVGLCAAKMRYTAEQIAMLYCWNSRSEKEERIQAWINFSRPEHGNRVWKISLNIPGDAEENADFIERLHEKYGSPRVVNRPLSMSWAASDVYLRVQEDRFGLQLELWDRTGI</sequence>
<accession>A0ABQ5TYH6</accession>
<evidence type="ECO:0000313" key="3">
    <source>
        <dbReference type="Proteomes" id="UP001161409"/>
    </source>
</evidence>
<evidence type="ECO:0000256" key="1">
    <source>
        <dbReference type="SAM" id="SignalP"/>
    </source>
</evidence>